<evidence type="ECO:0000256" key="15">
    <source>
        <dbReference type="SAM" id="MobiDB-lite"/>
    </source>
</evidence>
<dbReference type="AlphaFoldDB" id="A0A9N9WSV0"/>
<dbReference type="Gene3D" id="6.10.250.1630">
    <property type="match status" value="1"/>
</dbReference>
<evidence type="ECO:0000256" key="5">
    <source>
        <dbReference type="ARBA" id="ARBA00022679"/>
    </source>
</evidence>
<keyword evidence="19" id="KW-1185">Reference proteome</keyword>
<dbReference type="SUPFAM" id="SSF52113">
    <property type="entry name" value="BRCT domain"/>
    <property type="match status" value="1"/>
</dbReference>
<dbReference type="EMBL" id="OU895878">
    <property type="protein sequence ID" value="CAG9804566.1"/>
    <property type="molecule type" value="Genomic_DNA"/>
</dbReference>
<sequence length="845" mass="97585">MEKSVLEPTNNPMKKHHYKENGFGDHGGYMTAKIHKLEEQFTVLQKDFQRSSLFEGISIFVNGRTTPTADELKRIMLENGGIYHHYQRSHTKYIIASNLPDVKIRSNITKNIIKPEWITDCLKANKILDSSYYLLHTNQNSMQRQITFKKVESKTEEKDNVSFNLDTLNQKLQSTSTDEKTGTAVDKNFLQEFLANSRLHHIATLGSGFKFYVTELRKKHDGEFPEREIIKKKFPKQNDLPKEDIIMHIDMDCFFVSVGLKKFPQLKGFPIAVTHSKGKKEQSSEDFMSYSEIASCSYEARAKGLKNGMFVGQALKLCPDLKTIPYEFEEYRKTAFNLYNTVAKYTLDIEAVSCDELYADLTSMIKYCNVDFMDFVTHIRQEIFEQTGCTCSVGIGTNRLQARMATKNAKPNNQYELISRNVLEYMNNIKISDLPGVGYSTSFTLDKLNLQYCSQIHNMPLQELQNHFGKKFGETLLQMSRGLDDKKLNFEQVRKSVSVDVNYGIRFNDYDEVKLFFRQVCEELSKRLDEIEKKGKCLTLKIMMRARNASSESIKFMGHGEAEKVSKSVQLQTSTSDSHVFFKSAVNLLLSLNIPANDLRGIGLQVSKLDEEKEEKNKGKLLEMFKKMSENPEAKTNVSRIKIEPIPVKSIKVSPQKRKTRTLKRVVSSSNVTSVADMFSAKKTLKKRKVIDPDVLSELPPEIVEEILREYDLEHEDIESFQNDSITSVLAVRSTENIQEVKESLNADNIFKAECWRSMIIAWIEETNEPSDEIRDTICSDLMQLIRVKDLELPFLIMRFLNRVIEDNDKDGWKKFYNYSCVKLQEEMRNNFKNRLNVPKKFELI</sequence>
<dbReference type="PIRSF" id="PIRSF036573">
    <property type="entry name" value="REV1"/>
    <property type="match status" value="1"/>
</dbReference>
<comment type="subcellular location">
    <subcellularLocation>
        <location evidence="1 13">Nucleus</location>
    </subcellularLocation>
</comment>
<comment type="similarity">
    <text evidence="2 13">Belongs to the DNA polymerase type-Y family.</text>
</comment>
<evidence type="ECO:0000256" key="10">
    <source>
        <dbReference type="ARBA" id="ARBA00023125"/>
    </source>
</evidence>
<feature type="domain" description="UmuC" evidence="17">
    <location>
        <begin position="246"/>
        <end position="438"/>
    </location>
</feature>
<comment type="function">
    <text evidence="13">Deoxycytidyl transferase involved in DNA repair. Transfers a dCMP residue from dCTP to the 3'-end of a DNA primer in a template-dependent reaction. May assist in the first step in the bypass of abasic lesions by the insertion of a nucleotide opposite the lesion. Required for normal induction of mutations by physical and chemical agents.</text>
</comment>
<dbReference type="EC" id="2.7.7.-" evidence="13"/>
<dbReference type="InterPro" id="IPR036775">
    <property type="entry name" value="DNA_pol_Y-fam_lit_finger_sf"/>
</dbReference>
<evidence type="ECO:0000256" key="8">
    <source>
        <dbReference type="ARBA" id="ARBA00022763"/>
    </source>
</evidence>
<keyword evidence="10 13" id="KW-0238">DNA-binding</keyword>
<dbReference type="Gene3D" id="3.30.70.270">
    <property type="match status" value="1"/>
</dbReference>
<dbReference type="SUPFAM" id="SSF56672">
    <property type="entry name" value="DNA/RNA polymerases"/>
    <property type="match status" value="1"/>
</dbReference>
<dbReference type="InterPro" id="IPR017961">
    <property type="entry name" value="DNA_pol_Y-fam_little_finger"/>
</dbReference>
<dbReference type="SMART" id="SM00292">
    <property type="entry name" value="BRCT"/>
    <property type="match status" value="1"/>
</dbReference>
<dbReference type="PANTHER" id="PTHR45990:SF1">
    <property type="entry name" value="DNA REPAIR PROTEIN REV1"/>
    <property type="match status" value="1"/>
</dbReference>
<dbReference type="Gene3D" id="3.40.1170.60">
    <property type="match status" value="1"/>
</dbReference>
<dbReference type="PROSITE" id="PS50172">
    <property type="entry name" value="BRCT"/>
    <property type="match status" value="1"/>
</dbReference>
<comment type="cofactor">
    <cofactor evidence="14">
        <name>Mg(2+)</name>
        <dbReference type="ChEBI" id="CHEBI:18420"/>
    </cofactor>
    <text evidence="14">Binds 2 magnesium ions.</text>
</comment>
<evidence type="ECO:0000256" key="12">
    <source>
        <dbReference type="ARBA" id="ARBA00023242"/>
    </source>
</evidence>
<evidence type="ECO:0000256" key="6">
    <source>
        <dbReference type="ARBA" id="ARBA00022695"/>
    </source>
</evidence>
<dbReference type="PANTHER" id="PTHR45990">
    <property type="entry name" value="DNA REPAIR PROTEIN REV1"/>
    <property type="match status" value="1"/>
</dbReference>
<reference evidence="18" key="2">
    <citation type="submission" date="2022-10" db="EMBL/GenBank/DDBJ databases">
        <authorList>
            <consortium name="ENA_rothamsted_submissions"/>
            <consortium name="culmorum"/>
            <person name="King R."/>
        </authorList>
    </citation>
    <scope>NUCLEOTIDE SEQUENCE</scope>
</reference>
<dbReference type="GO" id="GO:0046872">
    <property type="term" value="F:metal ion binding"/>
    <property type="evidence" value="ECO:0007669"/>
    <property type="project" value="UniProtKB-KW"/>
</dbReference>
<protein>
    <recommendedName>
        <fullName evidence="3 13">DNA repair protein REV1</fullName>
        <ecNumber evidence="13">2.7.7.-</ecNumber>
    </recommendedName>
</protein>
<dbReference type="OrthoDB" id="427711at2759"/>
<keyword evidence="6 13" id="KW-0548">Nucleotidyltransferase</keyword>
<evidence type="ECO:0000313" key="19">
    <source>
        <dbReference type="Proteomes" id="UP001153620"/>
    </source>
</evidence>
<keyword evidence="8 13" id="KW-0227">DNA damage</keyword>
<dbReference type="Pfam" id="PF11799">
    <property type="entry name" value="IMS_C"/>
    <property type="match status" value="1"/>
</dbReference>
<dbReference type="SUPFAM" id="SSF100879">
    <property type="entry name" value="Lesion bypass DNA polymerase (Y-family), little finger domain"/>
    <property type="match status" value="1"/>
</dbReference>
<dbReference type="GO" id="GO:0006281">
    <property type="term" value="P:DNA repair"/>
    <property type="evidence" value="ECO:0007669"/>
    <property type="project" value="UniProtKB-KW"/>
</dbReference>
<dbReference type="GO" id="GO:0042276">
    <property type="term" value="P:error-prone translesion synthesis"/>
    <property type="evidence" value="ECO:0007669"/>
    <property type="project" value="InterPro"/>
</dbReference>
<dbReference type="Proteomes" id="UP001153620">
    <property type="component" value="Chromosome 2"/>
</dbReference>
<gene>
    <name evidence="18" type="ORF">CHIRRI_LOCUS7449</name>
</gene>
<evidence type="ECO:0000256" key="4">
    <source>
        <dbReference type="ARBA" id="ARBA00022634"/>
    </source>
</evidence>
<evidence type="ECO:0000259" key="16">
    <source>
        <dbReference type="PROSITE" id="PS50172"/>
    </source>
</evidence>
<dbReference type="Gene3D" id="1.10.150.20">
    <property type="entry name" value="5' to 3' exonuclease, C-terminal subdomain"/>
    <property type="match status" value="1"/>
</dbReference>
<dbReference type="InterPro" id="IPR053848">
    <property type="entry name" value="IMS_HHH_1"/>
</dbReference>
<evidence type="ECO:0000256" key="3">
    <source>
        <dbReference type="ARBA" id="ARBA00020399"/>
    </source>
</evidence>
<evidence type="ECO:0000256" key="2">
    <source>
        <dbReference type="ARBA" id="ARBA00010945"/>
    </source>
</evidence>
<dbReference type="FunFam" id="3.30.1490.100:FF:000001">
    <property type="entry name" value="DNA repair protein REV1"/>
    <property type="match status" value="1"/>
</dbReference>
<dbReference type="InterPro" id="IPR036420">
    <property type="entry name" value="BRCT_dom_sf"/>
</dbReference>
<evidence type="ECO:0000256" key="1">
    <source>
        <dbReference type="ARBA" id="ARBA00004123"/>
    </source>
</evidence>
<feature type="binding site" evidence="14">
    <location>
        <position position="356"/>
    </location>
    <ligand>
        <name>Mg(2+)</name>
        <dbReference type="ChEBI" id="CHEBI:18420"/>
        <label>1</label>
    </ligand>
</feature>
<feature type="region of interest" description="Disordered" evidence="15">
    <location>
        <begin position="1"/>
        <end position="24"/>
    </location>
</feature>
<dbReference type="PROSITE" id="PS50173">
    <property type="entry name" value="UMUC"/>
    <property type="match status" value="1"/>
</dbReference>
<dbReference type="GO" id="GO:0070987">
    <property type="term" value="P:error-free translesion synthesis"/>
    <property type="evidence" value="ECO:0007669"/>
    <property type="project" value="TreeGrafter"/>
</dbReference>
<proteinExistence type="inferred from homology"/>
<dbReference type="Gene3D" id="3.30.1490.100">
    <property type="entry name" value="DNA polymerase, Y-family, little finger domain"/>
    <property type="match status" value="1"/>
</dbReference>
<reference evidence="18" key="1">
    <citation type="submission" date="2022-01" db="EMBL/GenBank/DDBJ databases">
        <authorList>
            <person name="King R."/>
        </authorList>
    </citation>
    <scope>NUCLEOTIDE SEQUENCE</scope>
</reference>
<dbReference type="GO" id="GO:0017125">
    <property type="term" value="F:deoxycytidyl transferase activity"/>
    <property type="evidence" value="ECO:0007669"/>
    <property type="project" value="TreeGrafter"/>
</dbReference>
<evidence type="ECO:0000313" key="18">
    <source>
        <dbReference type="EMBL" id="CAG9804566.1"/>
    </source>
</evidence>
<dbReference type="InterPro" id="IPR038401">
    <property type="entry name" value="Rev1_C_sf"/>
</dbReference>
<feature type="binding site" evidence="14">
    <location>
        <position position="355"/>
    </location>
    <ligand>
        <name>Mg(2+)</name>
        <dbReference type="ChEBI" id="CHEBI:18420"/>
        <label>1</label>
    </ligand>
</feature>
<feature type="domain" description="BRCT" evidence="16">
    <location>
        <begin position="49"/>
        <end position="135"/>
    </location>
</feature>
<dbReference type="FunFam" id="3.40.50.10190:FF:000011">
    <property type="entry name" value="DNA repair protein REV1"/>
    <property type="match status" value="1"/>
</dbReference>
<dbReference type="InterPro" id="IPR043502">
    <property type="entry name" value="DNA/RNA_pol_sf"/>
</dbReference>
<keyword evidence="12 13" id="KW-0539">Nucleus</keyword>
<dbReference type="InterPro" id="IPR001357">
    <property type="entry name" value="BRCT_dom"/>
</dbReference>
<evidence type="ECO:0000256" key="7">
    <source>
        <dbReference type="ARBA" id="ARBA00022723"/>
    </source>
</evidence>
<keyword evidence="4 13" id="KW-0237">DNA synthesis</keyword>
<dbReference type="Pfam" id="PF21999">
    <property type="entry name" value="IMS_HHH_1"/>
    <property type="match status" value="1"/>
</dbReference>
<dbReference type="GO" id="GO:0003887">
    <property type="term" value="F:DNA-directed DNA polymerase activity"/>
    <property type="evidence" value="ECO:0007669"/>
    <property type="project" value="InterPro"/>
</dbReference>
<dbReference type="Gene3D" id="3.40.50.10190">
    <property type="entry name" value="BRCT domain"/>
    <property type="match status" value="1"/>
</dbReference>
<evidence type="ECO:0000256" key="11">
    <source>
        <dbReference type="ARBA" id="ARBA00023204"/>
    </source>
</evidence>
<evidence type="ECO:0000256" key="13">
    <source>
        <dbReference type="PIRNR" id="PIRNR036573"/>
    </source>
</evidence>
<name>A0A9N9WSV0_9DIPT</name>
<dbReference type="GO" id="GO:0005634">
    <property type="term" value="C:nucleus"/>
    <property type="evidence" value="ECO:0007669"/>
    <property type="project" value="UniProtKB-SubCell"/>
</dbReference>
<dbReference type="CDD" id="cd17719">
    <property type="entry name" value="BRCT_Rev1"/>
    <property type="match status" value="1"/>
</dbReference>
<dbReference type="Gene3D" id="1.20.58.1280">
    <property type="entry name" value="DNA repair protein Rev1, C-terminal domain"/>
    <property type="match status" value="1"/>
</dbReference>
<dbReference type="Pfam" id="PF16589">
    <property type="entry name" value="BRCT_2"/>
    <property type="match status" value="1"/>
</dbReference>
<keyword evidence="11 13" id="KW-0234">DNA repair</keyword>
<feature type="binding site" evidence="14">
    <location>
        <position position="250"/>
    </location>
    <ligand>
        <name>Mg(2+)</name>
        <dbReference type="ChEBI" id="CHEBI:18420"/>
        <label>1</label>
    </ligand>
</feature>
<evidence type="ECO:0000256" key="14">
    <source>
        <dbReference type="PIRSR" id="PIRSR036573-2"/>
    </source>
</evidence>
<evidence type="ECO:0000256" key="9">
    <source>
        <dbReference type="ARBA" id="ARBA00022842"/>
    </source>
</evidence>
<dbReference type="GO" id="GO:0003684">
    <property type="term" value="F:damaged DNA binding"/>
    <property type="evidence" value="ECO:0007669"/>
    <property type="project" value="UniProtKB-UniRule"/>
</dbReference>
<accession>A0A9N9WSV0</accession>
<keyword evidence="7 14" id="KW-0479">Metal-binding</keyword>
<dbReference type="InterPro" id="IPR012112">
    <property type="entry name" value="REV1"/>
</dbReference>
<dbReference type="InterPro" id="IPR043128">
    <property type="entry name" value="Rev_trsase/Diguanyl_cyclase"/>
</dbReference>
<keyword evidence="9 14" id="KW-0460">Magnesium</keyword>
<keyword evidence="5 13" id="KW-0808">Transferase</keyword>
<dbReference type="InterPro" id="IPR001126">
    <property type="entry name" value="UmuC"/>
</dbReference>
<dbReference type="Pfam" id="PF00817">
    <property type="entry name" value="IMS"/>
    <property type="match status" value="1"/>
</dbReference>
<organism evidence="18 19">
    <name type="scientific">Chironomus riparius</name>
    <dbReference type="NCBI Taxonomy" id="315576"/>
    <lineage>
        <taxon>Eukaryota</taxon>
        <taxon>Metazoa</taxon>
        <taxon>Ecdysozoa</taxon>
        <taxon>Arthropoda</taxon>
        <taxon>Hexapoda</taxon>
        <taxon>Insecta</taxon>
        <taxon>Pterygota</taxon>
        <taxon>Neoptera</taxon>
        <taxon>Endopterygota</taxon>
        <taxon>Diptera</taxon>
        <taxon>Nematocera</taxon>
        <taxon>Chironomoidea</taxon>
        <taxon>Chironomidae</taxon>
        <taxon>Chironominae</taxon>
        <taxon>Chironomus</taxon>
    </lineage>
</organism>
<evidence type="ECO:0000259" key="17">
    <source>
        <dbReference type="PROSITE" id="PS50173"/>
    </source>
</evidence>